<comment type="similarity">
    <text evidence="3">Belongs to the RNase PH family.</text>
</comment>
<dbReference type="GO" id="GO:0034476">
    <property type="term" value="P:U5 snRNA 3'-end processing"/>
    <property type="evidence" value="ECO:0007669"/>
    <property type="project" value="TreeGrafter"/>
</dbReference>
<feature type="region of interest" description="Disordered" evidence="7">
    <location>
        <begin position="490"/>
        <end position="519"/>
    </location>
</feature>
<organism evidence="9 10">
    <name type="scientific">Malassezia obtusa</name>
    <dbReference type="NCBI Taxonomy" id="76774"/>
    <lineage>
        <taxon>Eukaryota</taxon>
        <taxon>Fungi</taxon>
        <taxon>Dikarya</taxon>
        <taxon>Basidiomycota</taxon>
        <taxon>Ustilaginomycotina</taxon>
        <taxon>Malasseziomycetes</taxon>
        <taxon>Malasseziales</taxon>
        <taxon>Malasseziaceae</taxon>
        <taxon>Malassezia</taxon>
    </lineage>
</organism>
<dbReference type="GO" id="GO:0034475">
    <property type="term" value="P:U4 snRNA 3'-end processing"/>
    <property type="evidence" value="ECO:0007669"/>
    <property type="project" value="TreeGrafter"/>
</dbReference>
<accession>A0AAF0IUS7</accession>
<dbReference type="GO" id="GO:0000467">
    <property type="term" value="P:exonucleolytic trimming to generate mature 3'-end of 5.8S rRNA from tricistronic rRNA transcript (SSU-rRNA, 5.8S rRNA, LSU-rRNA)"/>
    <property type="evidence" value="ECO:0007669"/>
    <property type="project" value="TreeGrafter"/>
</dbReference>
<dbReference type="SMART" id="SM00385">
    <property type="entry name" value="CYCLIN"/>
    <property type="match status" value="1"/>
</dbReference>
<dbReference type="InterPro" id="IPR036345">
    <property type="entry name" value="ExoRNase_PH_dom2_sf"/>
</dbReference>
<dbReference type="Proteomes" id="UP001214603">
    <property type="component" value="Chromosome 9"/>
</dbReference>
<feature type="domain" description="Cyclin-like" evidence="8">
    <location>
        <begin position="283"/>
        <end position="382"/>
    </location>
</feature>
<dbReference type="PANTHER" id="PTHR11097:SF14">
    <property type="entry name" value="EXOSOME COMPLEX COMPONENT RRP45"/>
    <property type="match status" value="1"/>
</dbReference>
<keyword evidence="4" id="KW-0963">Cytoplasm</keyword>
<evidence type="ECO:0000259" key="8">
    <source>
        <dbReference type="SMART" id="SM00385"/>
    </source>
</evidence>
<comment type="similarity">
    <text evidence="6">Belongs to the cyclin family.</text>
</comment>
<dbReference type="Pfam" id="PF03725">
    <property type="entry name" value="RNase_PH_C"/>
    <property type="match status" value="1"/>
</dbReference>
<dbReference type="CDD" id="cd20524">
    <property type="entry name" value="CYCLIN_CCNH_rpt1"/>
    <property type="match status" value="1"/>
</dbReference>
<evidence type="ECO:0000256" key="6">
    <source>
        <dbReference type="RuleBase" id="RU000383"/>
    </source>
</evidence>
<dbReference type="AlphaFoldDB" id="A0AAF0IUS7"/>
<dbReference type="GO" id="GO:0035925">
    <property type="term" value="F:mRNA 3'-UTR AU-rich region binding"/>
    <property type="evidence" value="ECO:0007669"/>
    <property type="project" value="TreeGrafter"/>
</dbReference>
<dbReference type="Pfam" id="PF00134">
    <property type="entry name" value="Cyclin_N"/>
    <property type="match status" value="1"/>
</dbReference>
<dbReference type="GO" id="GO:0000177">
    <property type="term" value="C:cytoplasmic exosome (RNase complex)"/>
    <property type="evidence" value="ECO:0007669"/>
    <property type="project" value="TreeGrafter"/>
</dbReference>
<evidence type="ECO:0000256" key="7">
    <source>
        <dbReference type="SAM" id="MobiDB-lite"/>
    </source>
</evidence>
<evidence type="ECO:0000313" key="10">
    <source>
        <dbReference type="Proteomes" id="UP001214603"/>
    </source>
</evidence>
<keyword evidence="5 6" id="KW-0195">Cyclin</keyword>
<dbReference type="Gene3D" id="1.10.472.10">
    <property type="entry name" value="Cyclin-like"/>
    <property type="match status" value="2"/>
</dbReference>
<reference evidence="9" key="1">
    <citation type="submission" date="2023-03" db="EMBL/GenBank/DDBJ databases">
        <title>Mating type loci evolution in Malassezia.</title>
        <authorList>
            <person name="Coelho M.A."/>
        </authorList>
    </citation>
    <scope>NUCLEOTIDE SEQUENCE</scope>
    <source>
        <strain evidence="9">CBS 7876</strain>
    </source>
</reference>
<dbReference type="SUPFAM" id="SSF55666">
    <property type="entry name" value="Ribonuclease PH domain 2-like"/>
    <property type="match status" value="1"/>
</dbReference>
<proteinExistence type="inferred from homology"/>
<dbReference type="PANTHER" id="PTHR11097">
    <property type="entry name" value="EXOSOME COMPLEX EXONUCLEASE RIBOSOMAL RNA PROCESSING PROTEIN"/>
    <property type="match status" value="1"/>
</dbReference>
<dbReference type="InterPro" id="IPR015847">
    <property type="entry name" value="ExoRNase_PH_dom2"/>
</dbReference>
<dbReference type="EMBL" id="CP119942">
    <property type="protein sequence ID" value="WFD04639.1"/>
    <property type="molecule type" value="Genomic_DNA"/>
</dbReference>
<evidence type="ECO:0000256" key="4">
    <source>
        <dbReference type="ARBA" id="ARBA00022490"/>
    </source>
</evidence>
<dbReference type="InterPro" id="IPR031658">
    <property type="entry name" value="Cyclin_C_2"/>
</dbReference>
<dbReference type="InterPro" id="IPR013763">
    <property type="entry name" value="Cyclin-like_dom"/>
</dbReference>
<keyword evidence="10" id="KW-1185">Reference proteome</keyword>
<dbReference type="InterPro" id="IPR020568">
    <property type="entry name" value="Ribosomal_Su5_D2-typ_SF"/>
</dbReference>
<protein>
    <submittedName>
        <fullName evidence="9">3'-5'-exoribonuclease</fullName>
    </submittedName>
</protein>
<dbReference type="SUPFAM" id="SSF47954">
    <property type="entry name" value="Cyclin-like"/>
    <property type="match status" value="2"/>
</dbReference>
<comment type="subcellular location">
    <subcellularLocation>
        <location evidence="2">Cytoplasm</location>
    </subcellularLocation>
    <subcellularLocation>
        <location evidence="1">Nucleus</location>
    </subcellularLocation>
</comment>
<dbReference type="Gene3D" id="3.30.230.70">
    <property type="entry name" value="GHMP Kinase, N-terminal domain"/>
    <property type="match status" value="1"/>
</dbReference>
<name>A0AAF0IUS7_9BASI</name>
<dbReference type="InterPro" id="IPR027408">
    <property type="entry name" value="PNPase/RNase_PH_dom_sf"/>
</dbReference>
<evidence type="ECO:0000256" key="1">
    <source>
        <dbReference type="ARBA" id="ARBA00004123"/>
    </source>
</evidence>
<dbReference type="GO" id="GO:0016075">
    <property type="term" value="P:rRNA catabolic process"/>
    <property type="evidence" value="ECO:0007669"/>
    <property type="project" value="TreeGrafter"/>
</dbReference>
<dbReference type="GO" id="GO:0071028">
    <property type="term" value="P:nuclear mRNA surveillance"/>
    <property type="evidence" value="ECO:0007669"/>
    <property type="project" value="TreeGrafter"/>
</dbReference>
<feature type="region of interest" description="Disordered" evidence="7">
    <location>
        <begin position="588"/>
        <end position="620"/>
    </location>
</feature>
<dbReference type="Pfam" id="PF16899">
    <property type="entry name" value="Cyclin_C_2"/>
    <property type="match status" value="1"/>
</dbReference>
<feature type="compositionally biased region" description="Basic and acidic residues" evidence="7">
    <location>
        <begin position="490"/>
        <end position="503"/>
    </location>
</feature>
<evidence type="ECO:0000256" key="3">
    <source>
        <dbReference type="ARBA" id="ARBA00006678"/>
    </source>
</evidence>
<sequence length="620" mass="67711">MGNTVVLASVDATVVPPRDERPYEGMLNINTDMTPMAGMEYDAGGVAGATESREREALFDRMMERALRYTEAIDREALCIIAGKKVWCINLTIHLMSDEGAAFDAAVLASLLALRHFRRPDVTIADGNVVVHSPDERVPVPLACHHVPLCVTYAVFLLRPESDEERSLLLAQSRAPDVEGEMEVDEAPTDVPVALVDPSLLEQTLADTSITFVVNAQREVCVLDKAGGAPLPYQMILTLLGDASKRATELAGLVEKALADDASRRIVSVDVEEELAIIRFYLLRIGRLVRAFHLPSLVESTAMTLMKRFYLRNSCMQFHPKLIMLTSIYLASKAENYPLSLSKFCAQVNEGSAGKQAPTAPSAARGDVSESIIRDLEFGMVQSLDFELGVHGAHRALYGLILDFQTLENPLSRDDLVAFAAAVQVFVQCARLTDAEFIYAPPHIALAACWMCEAKGSSAVVSGKTIVQKWIAAKEKAAISTQLARHGERTTWRNKKRALDQSKDTSQAASEASELDTPMDYQIEDLKKSGALLPSAEMEQILDEIAGQIRGVAPGTPPGAPLKPQIDMEQVKRIDLTLRACLSLFEKGQSSATRKRSAQEEGGSTKRQRTDASVDSDDDL</sequence>
<dbReference type="GO" id="GO:0000176">
    <property type="term" value="C:nuclear exosome (RNase complex)"/>
    <property type="evidence" value="ECO:0007669"/>
    <property type="project" value="UniProtKB-ARBA"/>
</dbReference>
<dbReference type="GO" id="GO:0071038">
    <property type="term" value="P:TRAMP-dependent tRNA surveillance pathway"/>
    <property type="evidence" value="ECO:0007669"/>
    <property type="project" value="TreeGrafter"/>
</dbReference>
<evidence type="ECO:0000313" key="9">
    <source>
        <dbReference type="EMBL" id="WFD04639.1"/>
    </source>
</evidence>
<gene>
    <name evidence="9" type="primary">RRP45</name>
    <name evidence="9" type="ORF">MOBT1_003353</name>
</gene>
<evidence type="ECO:0000256" key="5">
    <source>
        <dbReference type="ARBA" id="ARBA00023127"/>
    </source>
</evidence>
<dbReference type="InterPro" id="IPR050590">
    <property type="entry name" value="Exosome_comp_Rrp42_subfam"/>
</dbReference>
<evidence type="ECO:0000256" key="2">
    <source>
        <dbReference type="ARBA" id="ARBA00004496"/>
    </source>
</evidence>
<dbReference type="Pfam" id="PF01138">
    <property type="entry name" value="RNase_PH"/>
    <property type="match status" value="1"/>
</dbReference>
<dbReference type="GO" id="GO:0071035">
    <property type="term" value="P:nuclear polyadenylation-dependent rRNA catabolic process"/>
    <property type="evidence" value="ECO:0007669"/>
    <property type="project" value="TreeGrafter"/>
</dbReference>
<dbReference type="SUPFAM" id="SSF54211">
    <property type="entry name" value="Ribosomal protein S5 domain 2-like"/>
    <property type="match status" value="1"/>
</dbReference>
<dbReference type="InterPro" id="IPR036915">
    <property type="entry name" value="Cyclin-like_sf"/>
</dbReference>
<dbReference type="InterPro" id="IPR006671">
    <property type="entry name" value="Cyclin_N"/>
</dbReference>
<dbReference type="InterPro" id="IPR001247">
    <property type="entry name" value="ExoRNase_PH_dom1"/>
</dbReference>
<dbReference type="GO" id="GO:0034473">
    <property type="term" value="P:U1 snRNA 3'-end processing"/>
    <property type="evidence" value="ECO:0007669"/>
    <property type="project" value="TreeGrafter"/>
</dbReference>